<evidence type="ECO:0000256" key="8">
    <source>
        <dbReference type="ARBA" id="ARBA00022527"/>
    </source>
</evidence>
<dbReference type="PROSITE" id="PS00107">
    <property type="entry name" value="PROTEIN_KINASE_ATP"/>
    <property type="match status" value="1"/>
</dbReference>
<feature type="region of interest" description="Disordered" evidence="22">
    <location>
        <begin position="573"/>
        <end position="623"/>
    </location>
</feature>
<evidence type="ECO:0000313" key="25">
    <source>
        <dbReference type="RefSeq" id="XP_014036695.1"/>
    </source>
</evidence>
<keyword evidence="24" id="KW-1185">Reference proteome</keyword>
<evidence type="ECO:0000256" key="20">
    <source>
        <dbReference type="ARBA" id="ARBA00048679"/>
    </source>
</evidence>
<evidence type="ECO:0000256" key="10">
    <source>
        <dbReference type="ARBA" id="ARBA00022679"/>
    </source>
</evidence>
<keyword evidence="7" id="KW-0963">Cytoplasm</keyword>
<dbReference type="GO" id="GO:0005634">
    <property type="term" value="C:nucleus"/>
    <property type="evidence" value="ECO:0007669"/>
    <property type="project" value="UniProtKB-SubCell"/>
</dbReference>
<dbReference type="GO" id="GO:0046872">
    <property type="term" value="F:metal ion binding"/>
    <property type="evidence" value="ECO:0007669"/>
    <property type="project" value="UniProtKB-KW"/>
</dbReference>
<dbReference type="SMART" id="SM00220">
    <property type="entry name" value="S_TKc"/>
    <property type="match status" value="1"/>
</dbReference>
<evidence type="ECO:0000256" key="11">
    <source>
        <dbReference type="ARBA" id="ARBA00022723"/>
    </source>
</evidence>
<dbReference type="AlphaFoldDB" id="A0A1S3Q9P3"/>
<dbReference type="CDD" id="cd07830">
    <property type="entry name" value="STKc_MAK_like"/>
    <property type="match status" value="1"/>
</dbReference>
<feature type="domain" description="Protein kinase" evidence="23">
    <location>
        <begin position="4"/>
        <end position="284"/>
    </location>
</feature>
<dbReference type="Bgee" id="ENSSSAG00000081456">
    <property type="expression patterns" value="Expressed in camera-type eye and 13 other cell types or tissues"/>
</dbReference>
<dbReference type="InterPro" id="IPR017441">
    <property type="entry name" value="Protein_kinase_ATP_BS"/>
</dbReference>
<dbReference type="Proteomes" id="UP001652741">
    <property type="component" value="Chromosome ssa29"/>
</dbReference>
<feature type="compositionally biased region" description="Low complexity" evidence="22">
    <location>
        <begin position="318"/>
        <end position="331"/>
    </location>
</feature>
<dbReference type="Gene3D" id="1.10.510.10">
    <property type="entry name" value="Transferase(Phosphotransferase) domain 1"/>
    <property type="match status" value="1"/>
</dbReference>
<dbReference type="InterPro" id="IPR008271">
    <property type="entry name" value="Ser/Thr_kinase_AS"/>
</dbReference>
<gene>
    <name evidence="25" type="primary">mak</name>
</gene>
<dbReference type="FunFam" id="1.10.510.10:FF:000104">
    <property type="entry name" value="serine/threonine-protein kinase MAK isoform X1"/>
    <property type="match status" value="1"/>
</dbReference>
<keyword evidence="13 25" id="KW-0418">Kinase</keyword>
<organism evidence="24 25">
    <name type="scientific">Salmo salar</name>
    <name type="common">Atlantic salmon</name>
    <dbReference type="NCBI Taxonomy" id="8030"/>
    <lineage>
        <taxon>Eukaryota</taxon>
        <taxon>Metazoa</taxon>
        <taxon>Chordata</taxon>
        <taxon>Craniata</taxon>
        <taxon>Vertebrata</taxon>
        <taxon>Euteleostomi</taxon>
        <taxon>Actinopterygii</taxon>
        <taxon>Neopterygii</taxon>
        <taxon>Teleostei</taxon>
        <taxon>Protacanthopterygii</taxon>
        <taxon>Salmoniformes</taxon>
        <taxon>Salmonidae</taxon>
        <taxon>Salmoninae</taxon>
        <taxon>Salmo</taxon>
    </lineage>
</organism>
<evidence type="ECO:0000256" key="3">
    <source>
        <dbReference type="ARBA" id="ARBA00004138"/>
    </source>
</evidence>
<dbReference type="CTD" id="4117"/>
<keyword evidence="18" id="KW-0966">Cell projection</keyword>
<feature type="region of interest" description="Disordered" evidence="22">
    <location>
        <begin position="294"/>
        <end position="377"/>
    </location>
</feature>
<evidence type="ECO:0000256" key="15">
    <source>
        <dbReference type="ARBA" id="ARBA00022842"/>
    </source>
</evidence>
<comment type="similarity">
    <text evidence="5">Belongs to the protein kinase superfamily. CMGC Ser/Thr protein kinase family. CDC2/CDKX subfamily.</text>
</comment>
<evidence type="ECO:0000256" key="14">
    <source>
        <dbReference type="ARBA" id="ARBA00022840"/>
    </source>
</evidence>
<name>A0A1S3Q9P3_SALSA</name>
<feature type="region of interest" description="Disordered" evidence="22">
    <location>
        <begin position="487"/>
        <end position="506"/>
    </location>
</feature>
<evidence type="ECO:0000256" key="6">
    <source>
        <dbReference type="ARBA" id="ARBA00012513"/>
    </source>
</evidence>
<feature type="compositionally biased region" description="Basic and acidic residues" evidence="22">
    <location>
        <begin position="574"/>
        <end position="583"/>
    </location>
</feature>
<evidence type="ECO:0000256" key="12">
    <source>
        <dbReference type="ARBA" id="ARBA00022741"/>
    </source>
</evidence>
<keyword evidence="14 21" id="KW-0067">ATP-binding</keyword>
<keyword evidence="17" id="KW-0539">Nucleus</keyword>
<feature type="compositionally biased region" description="Basic and acidic residues" evidence="22">
    <location>
        <begin position="426"/>
        <end position="443"/>
    </location>
</feature>
<evidence type="ECO:0000256" key="19">
    <source>
        <dbReference type="ARBA" id="ARBA00047899"/>
    </source>
</evidence>
<evidence type="ECO:0000313" key="24">
    <source>
        <dbReference type="Proteomes" id="UP001652741"/>
    </source>
</evidence>
<keyword evidence="9" id="KW-0597">Phosphoprotein</keyword>
<dbReference type="PROSITE" id="PS00108">
    <property type="entry name" value="PROTEIN_KINASE_ST"/>
    <property type="match status" value="1"/>
</dbReference>
<feature type="compositionally biased region" description="Polar residues" evidence="22">
    <location>
        <begin position="343"/>
        <end position="371"/>
    </location>
</feature>
<evidence type="ECO:0000256" key="4">
    <source>
        <dbReference type="ARBA" id="ARBA00004245"/>
    </source>
</evidence>
<evidence type="ECO:0000256" key="18">
    <source>
        <dbReference type="ARBA" id="ARBA00023273"/>
    </source>
</evidence>
<evidence type="ECO:0000256" key="13">
    <source>
        <dbReference type="ARBA" id="ARBA00022777"/>
    </source>
</evidence>
<evidence type="ECO:0000256" key="5">
    <source>
        <dbReference type="ARBA" id="ARBA00006485"/>
    </source>
</evidence>
<reference evidence="25" key="1">
    <citation type="submission" date="2025-08" db="UniProtKB">
        <authorList>
            <consortium name="RefSeq"/>
        </authorList>
    </citation>
    <scope>IDENTIFICATION</scope>
</reference>
<evidence type="ECO:0000256" key="22">
    <source>
        <dbReference type="SAM" id="MobiDB-lite"/>
    </source>
</evidence>
<evidence type="ECO:0000256" key="16">
    <source>
        <dbReference type="ARBA" id="ARBA00023212"/>
    </source>
</evidence>
<feature type="binding site" evidence="21">
    <location>
        <position position="33"/>
    </location>
    <ligand>
        <name>ATP</name>
        <dbReference type="ChEBI" id="CHEBI:30616"/>
    </ligand>
</feature>
<evidence type="ECO:0000256" key="1">
    <source>
        <dbReference type="ARBA" id="ARBA00001946"/>
    </source>
</evidence>
<dbReference type="InterPro" id="IPR000719">
    <property type="entry name" value="Prot_kinase_dom"/>
</dbReference>
<dbReference type="PANTHER" id="PTHR24055">
    <property type="entry name" value="MITOGEN-ACTIVATED PROTEIN KINASE"/>
    <property type="match status" value="1"/>
</dbReference>
<proteinExistence type="inferred from homology"/>
<dbReference type="Gene3D" id="3.30.200.20">
    <property type="entry name" value="Phosphorylase Kinase, domain 1"/>
    <property type="match status" value="1"/>
</dbReference>
<dbReference type="GO" id="GO:0005524">
    <property type="term" value="F:ATP binding"/>
    <property type="evidence" value="ECO:0007669"/>
    <property type="project" value="UniProtKB-UniRule"/>
</dbReference>
<keyword evidence="8" id="KW-0723">Serine/threonine-protein kinase</keyword>
<feature type="region of interest" description="Disordered" evidence="22">
    <location>
        <begin position="402"/>
        <end position="446"/>
    </location>
</feature>
<comment type="subcellular location">
    <subcellularLocation>
        <location evidence="3">Cell projection</location>
        <location evidence="3">Cilium</location>
    </subcellularLocation>
    <subcellularLocation>
        <location evidence="4">Cytoplasm</location>
        <location evidence="4">Cytoskeleton</location>
    </subcellularLocation>
    <subcellularLocation>
        <location evidence="2">Nucleus</location>
    </subcellularLocation>
</comment>
<dbReference type="FunFam" id="3.30.200.20:FF:000071">
    <property type="entry name" value="serine/threonine-protein kinase MAK isoform X1"/>
    <property type="match status" value="1"/>
</dbReference>
<dbReference type="GO" id="GO:0005856">
    <property type="term" value="C:cytoskeleton"/>
    <property type="evidence" value="ECO:0007669"/>
    <property type="project" value="UniProtKB-SubCell"/>
</dbReference>
<keyword evidence="12 21" id="KW-0547">Nucleotide-binding</keyword>
<evidence type="ECO:0000256" key="7">
    <source>
        <dbReference type="ARBA" id="ARBA00022490"/>
    </source>
</evidence>
<evidence type="ECO:0000256" key="21">
    <source>
        <dbReference type="PROSITE-ProRule" id="PRU10141"/>
    </source>
</evidence>
<dbReference type="InterPro" id="IPR050117">
    <property type="entry name" value="MAPK"/>
</dbReference>
<dbReference type="SUPFAM" id="SSF56112">
    <property type="entry name" value="Protein kinase-like (PK-like)"/>
    <property type="match status" value="1"/>
</dbReference>
<keyword evidence="15" id="KW-0460">Magnesium</keyword>
<keyword evidence="16" id="KW-0206">Cytoskeleton</keyword>
<evidence type="ECO:0000256" key="9">
    <source>
        <dbReference type="ARBA" id="ARBA00022553"/>
    </source>
</evidence>
<protein>
    <recommendedName>
        <fullName evidence="6">non-specific serine/threonine protein kinase</fullName>
        <ecNumber evidence="6">2.7.11.1</ecNumber>
    </recommendedName>
</protein>
<dbReference type="GeneID" id="106590329"/>
<sequence length="623" mass="69792">MNRYTQLKQLGDGTYGSVLMGKNNESGELVAIKRMKRKFYSWEECMNLREVKSLKKLNHANVVKLKEVIRENDHLYFVFEYMKENLYQLMKDRNKLFPESAIRNISFQIFQGLSFIHKHGFFHRDMKPENLLCMGPELVKIADFGLAREIRSRPPYTDYVSTRWYRAPEVLLRSSIYSSPIDMWAVGCIMAELYTLRPLFPGNSEVDEIFKICQVLGTVKKSDWPEGYQLASAMNFRFPQCVPTHLKTLIPNASTEAIALMKDLLMWDPKKRPTAVQALRYPYFQVGQVLGPRPGSEIRKATVRTQSRGSSEPKGELQSSSADSSAWTSQDNHPKASSRHHQAPQQPLQQTDHQIDQTSPHGQVTNSNTKPSVVVGTGSENSAAVGLKSGRRRWGQTVVKATESWDESELSENSVSHSKKPSLGSEEEKGPKDHSNPQCKEQKPIYSFSTVTKLPSNIKKGQMDSSLPGSSARQHYLSQSRYLPGLIGKNSVDKEPSGPTLRDLWDNSTNVNSKPLGPIGAGLSVTRVNAGNFVSTKYNLSGGYVPSFQKKEVGSVGQRIQLAPLAGQHTNYDGWKRRADKPQMKGQDYSALGKTSGNLLTRGPPVQPVHGRVDWASKYGGNR</sequence>
<evidence type="ECO:0000259" key="23">
    <source>
        <dbReference type="PROSITE" id="PS50011"/>
    </source>
</evidence>
<comment type="catalytic activity">
    <reaction evidence="20">
        <text>L-seryl-[protein] + ATP = O-phospho-L-seryl-[protein] + ADP + H(+)</text>
        <dbReference type="Rhea" id="RHEA:17989"/>
        <dbReference type="Rhea" id="RHEA-COMP:9863"/>
        <dbReference type="Rhea" id="RHEA-COMP:11604"/>
        <dbReference type="ChEBI" id="CHEBI:15378"/>
        <dbReference type="ChEBI" id="CHEBI:29999"/>
        <dbReference type="ChEBI" id="CHEBI:30616"/>
        <dbReference type="ChEBI" id="CHEBI:83421"/>
        <dbReference type="ChEBI" id="CHEBI:456216"/>
        <dbReference type="EC" id="2.7.11.1"/>
    </reaction>
</comment>
<accession>A0A1S3Q9P3</accession>
<comment type="cofactor">
    <cofactor evidence="1">
        <name>Mg(2+)</name>
        <dbReference type="ChEBI" id="CHEBI:18420"/>
    </cofactor>
</comment>
<dbReference type="EC" id="2.7.11.1" evidence="6"/>
<comment type="catalytic activity">
    <reaction evidence="19">
        <text>L-threonyl-[protein] + ATP = O-phospho-L-threonyl-[protein] + ADP + H(+)</text>
        <dbReference type="Rhea" id="RHEA:46608"/>
        <dbReference type="Rhea" id="RHEA-COMP:11060"/>
        <dbReference type="Rhea" id="RHEA-COMP:11605"/>
        <dbReference type="ChEBI" id="CHEBI:15378"/>
        <dbReference type="ChEBI" id="CHEBI:30013"/>
        <dbReference type="ChEBI" id="CHEBI:30616"/>
        <dbReference type="ChEBI" id="CHEBI:61977"/>
        <dbReference type="ChEBI" id="CHEBI:456216"/>
        <dbReference type="EC" id="2.7.11.1"/>
    </reaction>
</comment>
<evidence type="ECO:0000256" key="17">
    <source>
        <dbReference type="ARBA" id="ARBA00023242"/>
    </source>
</evidence>
<dbReference type="Pfam" id="PF00069">
    <property type="entry name" value="Pkinase"/>
    <property type="match status" value="1"/>
</dbReference>
<dbReference type="RefSeq" id="XP_014036695.1">
    <property type="nucleotide sequence ID" value="XM_014181220.2"/>
</dbReference>
<keyword evidence="10" id="KW-0808">Transferase</keyword>
<evidence type="ECO:0000256" key="2">
    <source>
        <dbReference type="ARBA" id="ARBA00004123"/>
    </source>
</evidence>
<dbReference type="PROSITE" id="PS50011">
    <property type="entry name" value="PROTEIN_KINASE_DOM"/>
    <property type="match status" value="1"/>
</dbReference>
<keyword evidence="11" id="KW-0479">Metal-binding</keyword>
<dbReference type="GO" id="GO:0004674">
    <property type="term" value="F:protein serine/threonine kinase activity"/>
    <property type="evidence" value="ECO:0007669"/>
    <property type="project" value="UniProtKB-KW"/>
</dbReference>
<dbReference type="GO" id="GO:0005929">
    <property type="term" value="C:cilium"/>
    <property type="evidence" value="ECO:0007669"/>
    <property type="project" value="UniProtKB-SubCell"/>
</dbReference>
<dbReference type="InterPro" id="IPR011009">
    <property type="entry name" value="Kinase-like_dom_sf"/>
</dbReference>